<comment type="caution">
    <text evidence="3">The sequence shown here is derived from an EMBL/GenBank/DDBJ whole genome shotgun (WGS) entry which is preliminary data.</text>
</comment>
<evidence type="ECO:0000259" key="2">
    <source>
        <dbReference type="Pfam" id="PF10543"/>
    </source>
</evidence>
<organism evidence="3 4">
    <name type="scientific">Bacteroides intestinalis</name>
    <dbReference type="NCBI Taxonomy" id="329854"/>
    <lineage>
        <taxon>Bacteria</taxon>
        <taxon>Pseudomonadati</taxon>
        <taxon>Bacteroidota</taxon>
        <taxon>Bacteroidia</taxon>
        <taxon>Bacteroidales</taxon>
        <taxon>Bacteroidaceae</taxon>
        <taxon>Bacteroides</taxon>
    </lineage>
</organism>
<feature type="domain" description="KilA-N DNA-binding" evidence="2">
    <location>
        <begin position="10"/>
        <end position="99"/>
    </location>
</feature>
<dbReference type="RefSeq" id="WP_022394165.1">
    <property type="nucleotide sequence ID" value="NZ_CABJDN010000004.1"/>
</dbReference>
<evidence type="ECO:0000256" key="1">
    <source>
        <dbReference type="SAM" id="Coils"/>
    </source>
</evidence>
<protein>
    <submittedName>
        <fullName evidence="3">ORF6N domain-containing protein</fullName>
    </submittedName>
</protein>
<keyword evidence="1" id="KW-0175">Coiled coil</keyword>
<dbReference type="AlphaFoldDB" id="A0A412YDY5"/>
<evidence type="ECO:0000313" key="4">
    <source>
        <dbReference type="Proteomes" id="UP000283850"/>
    </source>
</evidence>
<dbReference type="Proteomes" id="UP000283850">
    <property type="component" value="Unassembled WGS sequence"/>
</dbReference>
<gene>
    <name evidence="3" type="ORF">DWW10_08400</name>
</gene>
<accession>A0A412YDY5</accession>
<reference evidence="3 4" key="1">
    <citation type="submission" date="2018-08" db="EMBL/GenBank/DDBJ databases">
        <title>A genome reference for cultivated species of the human gut microbiota.</title>
        <authorList>
            <person name="Zou Y."/>
            <person name="Xue W."/>
            <person name="Luo G."/>
        </authorList>
    </citation>
    <scope>NUCLEOTIDE SEQUENCE [LARGE SCALE GENOMIC DNA]</scope>
    <source>
        <strain evidence="3 4">AF14-32</strain>
    </source>
</reference>
<sequence length="193" mass="22092">MNDELTLIENKIYEVRGTKVMLDFDLAELYGIETRTLKQAVRRNIERFPEDFMFTLTKEEANNLIHIGVSQNVIPPEYNIGATSVFAFTENGVSMLSSVLRSPLAIQININIMRAFTRMHQLIFAYKENNLSVKDELEQIKQQLAEIAEDLESNERDHESLFNAIAEISLKLQLNQSNPGRIAVKGFKNDSQQ</sequence>
<proteinExistence type="predicted"/>
<name>A0A412YDY5_9BACE</name>
<dbReference type="InterPro" id="IPR018873">
    <property type="entry name" value="KilA-N_DNA-bd_domain"/>
</dbReference>
<dbReference type="EMBL" id="QRZF01000004">
    <property type="protein sequence ID" value="RGV55538.1"/>
    <property type="molecule type" value="Genomic_DNA"/>
</dbReference>
<evidence type="ECO:0000313" key="3">
    <source>
        <dbReference type="EMBL" id="RGV55538.1"/>
    </source>
</evidence>
<feature type="coiled-coil region" evidence="1">
    <location>
        <begin position="123"/>
        <end position="157"/>
    </location>
</feature>
<dbReference type="Pfam" id="PF10543">
    <property type="entry name" value="ORF6N"/>
    <property type="match status" value="1"/>
</dbReference>